<evidence type="ECO:0000256" key="2">
    <source>
        <dbReference type="ARBA" id="ARBA00023125"/>
    </source>
</evidence>
<dbReference type="InterPro" id="IPR050109">
    <property type="entry name" value="HTH-type_TetR-like_transc_reg"/>
</dbReference>
<gene>
    <name evidence="6" type="ORF">IM725_15680</name>
</gene>
<dbReference type="SUPFAM" id="SSF48498">
    <property type="entry name" value="Tetracyclin repressor-like, C-terminal domain"/>
    <property type="match status" value="1"/>
</dbReference>
<keyword evidence="2 4" id="KW-0238">DNA-binding</keyword>
<dbReference type="InterPro" id="IPR001647">
    <property type="entry name" value="HTH_TetR"/>
</dbReference>
<feature type="domain" description="HTH tetR-type" evidence="5">
    <location>
        <begin position="8"/>
        <end position="68"/>
    </location>
</feature>
<name>A0ABR9SI92_9BURK</name>
<keyword evidence="1" id="KW-0805">Transcription regulation</keyword>
<feature type="DNA-binding region" description="H-T-H motif" evidence="4">
    <location>
        <begin position="31"/>
        <end position="50"/>
    </location>
</feature>
<dbReference type="InterPro" id="IPR036271">
    <property type="entry name" value="Tet_transcr_reg_TetR-rel_C_sf"/>
</dbReference>
<dbReference type="PANTHER" id="PTHR30055">
    <property type="entry name" value="HTH-TYPE TRANSCRIPTIONAL REGULATOR RUTR"/>
    <property type="match status" value="1"/>
</dbReference>
<keyword evidence="7" id="KW-1185">Reference proteome</keyword>
<evidence type="ECO:0000313" key="6">
    <source>
        <dbReference type="EMBL" id="MBE7942018.1"/>
    </source>
</evidence>
<evidence type="ECO:0000256" key="4">
    <source>
        <dbReference type="PROSITE-ProRule" id="PRU00335"/>
    </source>
</evidence>
<sequence length="207" mass="22897">MLKQALADVRRRAVLDAARSAFFDLGMEKTSMREIAQRAGYTVGAIYSYFASKEEVYGALLSESLERLNAQVQAALDGRTGAVEHVRLAATAFFDFYRENPRDLDLGFYLFQGMNPRGLTPELNEKLNARLRDALQPIQDALQALGLPPKRALEEVTALFAHTVGLLVLSHTGRIRMFKQASQDLFDTYLRQLLGRASGRGGSAGEA</sequence>
<dbReference type="InterPro" id="IPR025996">
    <property type="entry name" value="MT1864/Rv1816-like_C"/>
</dbReference>
<dbReference type="Pfam" id="PF13305">
    <property type="entry name" value="TetR_C_33"/>
    <property type="match status" value="1"/>
</dbReference>
<dbReference type="SUPFAM" id="SSF46689">
    <property type="entry name" value="Homeodomain-like"/>
    <property type="match status" value="1"/>
</dbReference>
<proteinExistence type="predicted"/>
<dbReference type="EMBL" id="JADDOJ010000074">
    <property type="protein sequence ID" value="MBE7942018.1"/>
    <property type="molecule type" value="Genomic_DNA"/>
</dbReference>
<evidence type="ECO:0000256" key="3">
    <source>
        <dbReference type="ARBA" id="ARBA00023163"/>
    </source>
</evidence>
<organism evidence="6 7">
    <name type="scientific">Ramlibacter aquaticus</name>
    <dbReference type="NCBI Taxonomy" id="2780094"/>
    <lineage>
        <taxon>Bacteria</taxon>
        <taxon>Pseudomonadati</taxon>
        <taxon>Pseudomonadota</taxon>
        <taxon>Betaproteobacteria</taxon>
        <taxon>Burkholderiales</taxon>
        <taxon>Comamonadaceae</taxon>
        <taxon>Ramlibacter</taxon>
    </lineage>
</organism>
<dbReference type="Proteomes" id="UP000715965">
    <property type="component" value="Unassembled WGS sequence"/>
</dbReference>
<dbReference type="Gene3D" id="1.10.357.10">
    <property type="entry name" value="Tetracycline Repressor, domain 2"/>
    <property type="match status" value="1"/>
</dbReference>
<evidence type="ECO:0000259" key="5">
    <source>
        <dbReference type="PROSITE" id="PS50977"/>
    </source>
</evidence>
<protein>
    <submittedName>
        <fullName evidence="6">TetR/AcrR family transcriptional regulator</fullName>
    </submittedName>
</protein>
<dbReference type="PRINTS" id="PR00455">
    <property type="entry name" value="HTHTETR"/>
</dbReference>
<evidence type="ECO:0000313" key="7">
    <source>
        <dbReference type="Proteomes" id="UP000715965"/>
    </source>
</evidence>
<dbReference type="PROSITE" id="PS50977">
    <property type="entry name" value="HTH_TETR_2"/>
    <property type="match status" value="1"/>
</dbReference>
<reference evidence="6 7" key="1">
    <citation type="submission" date="2020-10" db="EMBL/GenBank/DDBJ databases">
        <title>Draft genome of Ramlibacter aquaticus LMG 30558.</title>
        <authorList>
            <person name="Props R."/>
        </authorList>
    </citation>
    <scope>NUCLEOTIDE SEQUENCE [LARGE SCALE GENOMIC DNA]</scope>
    <source>
        <strain evidence="6 7">LMG 30558</strain>
    </source>
</reference>
<evidence type="ECO:0000256" key="1">
    <source>
        <dbReference type="ARBA" id="ARBA00023015"/>
    </source>
</evidence>
<dbReference type="Pfam" id="PF00440">
    <property type="entry name" value="TetR_N"/>
    <property type="match status" value="1"/>
</dbReference>
<dbReference type="InterPro" id="IPR009057">
    <property type="entry name" value="Homeodomain-like_sf"/>
</dbReference>
<dbReference type="PANTHER" id="PTHR30055:SF234">
    <property type="entry name" value="HTH-TYPE TRANSCRIPTIONAL REGULATOR BETI"/>
    <property type="match status" value="1"/>
</dbReference>
<keyword evidence="3" id="KW-0804">Transcription</keyword>
<comment type="caution">
    <text evidence="6">The sequence shown here is derived from an EMBL/GenBank/DDBJ whole genome shotgun (WGS) entry which is preliminary data.</text>
</comment>
<accession>A0ABR9SI92</accession>